<reference evidence="1 2" key="1">
    <citation type="journal article" date="2012" name="Plant Cell">
        <title>Genome comparison of barley and maize smut fungi reveals targeted loss of RNA silencing components and species-specific presence of transposable elements.</title>
        <authorList>
            <person name="Laurie J.D."/>
            <person name="Ali S."/>
            <person name="Linning R."/>
            <person name="Mannhaupt G."/>
            <person name="Wong P."/>
            <person name="Gueldener U."/>
            <person name="Muensterkoetter M."/>
            <person name="Moore R."/>
            <person name="Kahmann R."/>
            <person name="Bakkeren G."/>
            <person name="Schirawski J."/>
        </authorList>
    </citation>
    <scope>NUCLEOTIDE SEQUENCE [LARGE SCALE GENOMIC DNA]</scope>
    <source>
        <strain evidence="2">Uh4875-4</strain>
    </source>
</reference>
<proteinExistence type="predicted"/>
<evidence type="ECO:0000313" key="1">
    <source>
        <dbReference type="EMBL" id="CCF54911.1"/>
    </source>
</evidence>
<name>I2G6W8_USTHO</name>
<gene>
    <name evidence="1" type="ORF">UHOR_01444</name>
</gene>
<dbReference type="AlphaFoldDB" id="I2G6W8"/>
<evidence type="ECO:0000313" key="2">
    <source>
        <dbReference type="Proteomes" id="UP000006174"/>
    </source>
</evidence>
<dbReference type="Proteomes" id="UP000006174">
    <property type="component" value="Unassembled WGS sequence"/>
</dbReference>
<dbReference type="HOGENOM" id="CLU_1856788_0_0_1"/>
<accession>I2G6W8</accession>
<protein>
    <submittedName>
        <fullName evidence="1">Uncharacterized protein</fullName>
    </submittedName>
</protein>
<organism evidence="1 2">
    <name type="scientific">Ustilago hordei</name>
    <name type="common">Barley covered smut fungus</name>
    <dbReference type="NCBI Taxonomy" id="120017"/>
    <lineage>
        <taxon>Eukaryota</taxon>
        <taxon>Fungi</taxon>
        <taxon>Dikarya</taxon>
        <taxon>Basidiomycota</taxon>
        <taxon>Ustilaginomycotina</taxon>
        <taxon>Ustilaginomycetes</taxon>
        <taxon>Ustilaginales</taxon>
        <taxon>Ustilaginaceae</taxon>
        <taxon>Ustilago</taxon>
    </lineage>
</organism>
<keyword evidence="2" id="KW-1185">Reference proteome</keyword>
<sequence>MRAKKFDKTRPVANWKERETPFQYLFSEFRFALTFSDGLITHLLSQEASTGENELNMQRASKADLLQSHGRRVKLEAVIQHFPVAQPCLTGALVWSGLLDRLADWSEIVRSNVLRLAKPTVVSPFQCCCLDSQCPSSA</sequence>
<dbReference type="EMBL" id="CAGI01000196">
    <property type="protein sequence ID" value="CCF54911.1"/>
    <property type="molecule type" value="Genomic_DNA"/>
</dbReference>
<comment type="caution">
    <text evidence="1">The sequence shown here is derived from an EMBL/GenBank/DDBJ whole genome shotgun (WGS) entry which is preliminary data.</text>
</comment>